<keyword evidence="3" id="KW-1185">Reference proteome</keyword>
<name>K3YZ90_SETIT</name>
<reference evidence="3" key="1">
    <citation type="journal article" date="2012" name="Nat. Biotechnol.">
        <title>Reference genome sequence of the model plant Setaria.</title>
        <authorList>
            <person name="Bennetzen J.L."/>
            <person name="Schmutz J."/>
            <person name="Wang H."/>
            <person name="Percifield R."/>
            <person name="Hawkins J."/>
            <person name="Pontaroli A.C."/>
            <person name="Estep M."/>
            <person name="Feng L."/>
            <person name="Vaughn J.N."/>
            <person name="Grimwood J."/>
            <person name="Jenkins J."/>
            <person name="Barry K."/>
            <person name="Lindquist E."/>
            <person name="Hellsten U."/>
            <person name="Deshpande S."/>
            <person name="Wang X."/>
            <person name="Wu X."/>
            <person name="Mitros T."/>
            <person name="Triplett J."/>
            <person name="Yang X."/>
            <person name="Ye C.Y."/>
            <person name="Mauro-Herrera M."/>
            <person name="Wang L."/>
            <person name="Li P."/>
            <person name="Sharma M."/>
            <person name="Sharma R."/>
            <person name="Ronald P.C."/>
            <person name="Panaud O."/>
            <person name="Kellogg E.A."/>
            <person name="Brutnell T.P."/>
            <person name="Doust A.N."/>
            <person name="Tuskan G.A."/>
            <person name="Rokhsar D."/>
            <person name="Devos K.M."/>
        </authorList>
    </citation>
    <scope>NUCLEOTIDE SEQUENCE [LARGE SCALE GENOMIC DNA]</scope>
    <source>
        <strain evidence="3">cv. Yugu1</strain>
    </source>
</reference>
<organism evidence="2 3">
    <name type="scientific">Setaria italica</name>
    <name type="common">Foxtail millet</name>
    <name type="synonym">Panicum italicum</name>
    <dbReference type="NCBI Taxonomy" id="4555"/>
    <lineage>
        <taxon>Eukaryota</taxon>
        <taxon>Viridiplantae</taxon>
        <taxon>Streptophyta</taxon>
        <taxon>Embryophyta</taxon>
        <taxon>Tracheophyta</taxon>
        <taxon>Spermatophyta</taxon>
        <taxon>Magnoliopsida</taxon>
        <taxon>Liliopsida</taxon>
        <taxon>Poales</taxon>
        <taxon>Poaceae</taxon>
        <taxon>PACMAD clade</taxon>
        <taxon>Panicoideae</taxon>
        <taxon>Panicodae</taxon>
        <taxon>Paniceae</taxon>
        <taxon>Cenchrinae</taxon>
        <taxon>Setaria</taxon>
    </lineage>
</organism>
<dbReference type="Gramene" id="KQL31907">
    <property type="protein sequence ID" value="KQL31907"/>
    <property type="gene ID" value="SETIT_019598mg"/>
</dbReference>
<protein>
    <submittedName>
        <fullName evidence="2">Uncharacterized protein</fullName>
    </submittedName>
</protein>
<evidence type="ECO:0000313" key="2">
    <source>
        <dbReference type="EnsemblPlants" id="KQL31907"/>
    </source>
</evidence>
<evidence type="ECO:0000313" key="3">
    <source>
        <dbReference type="Proteomes" id="UP000004995"/>
    </source>
</evidence>
<sequence>GGGGGGGGGGGVVSDLNFLSSDNDKSADNAKTLGPSALSVWTDGSEEGEEGCTVDLREISMVLVLVFWGNLAGTGSNETVGGGGGRGGGVHKCIRDAVGADLFSQTLVAEAELAKMIVAA</sequence>
<feature type="region of interest" description="Disordered" evidence="1">
    <location>
        <begin position="24"/>
        <end position="49"/>
    </location>
</feature>
<dbReference type="AlphaFoldDB" id="K3YZ90"/>
<accession>K3YZ90</accession>
<dbReference type="eggNOG" id="ENOG502R5XH">
    <property type="taxonomic scope" value="Eukaryota"/>
</dbReference>
<dbReference type="EnsemblPlants" id="KQL31907">
    <property type="protein sequence ID" value="KQL31907"/>
    <property type="gene ID" value="SETIT_019598mg"/>
</dbReference>
<dbReference type="Proteomes" id="UP000004995">
    <property type="component" value="Unassembled WGS sequence"/>
</dbReference>
<dbReference type="HOGENOM" id="CLU_2055779_0_0_1"/>
<evidence type="ECO:0000256" key="1">
    <source>
        <dbReference type="SAM" id="MobiDB-lite"/>
    </source>
</evidence>
<dbReference type="InParanoid" id="K3YZ90"/>
<dbReference type="EMBL" id="AGNK02000586">
    <property type="status" value="NOT_ANNOTATED_CDS"/>
    <property type="molecule type" value="Genomic_DNA"/>
</dbReference>
<proteinExistence type="predicted"/>
<reference evidence="2" key="2">
    <citation type="submission" date="2018-08" db="UniProtKB">
        <authorList>
            <consortium name="EnsemblPlants"/>
        </authorList>
    </citation>
    <scope>IDENTIFICATION</scope>
    <source>
        <strain evidence="2">Yugu1</strain>
    </source>
</reference>